<dbReference type="Proteomes" id="UP000008030">
    <property type="component" value="Segment"/>
</dbReference>
<organism evidence="1 2">
    <name type="scientific">Spodoptera frugiperda ascovirus 1a</name>
    <name type="common">SfAV-1a</name>
    <dbReference type="NCBI Taxonomy" id="113370"/>
    <lineage>
        <taxon>Viruses</taxon>
        <taxon>Varidnaviria</taxon>
        <taxon>Bamfordvirae</taxon>
        <taxon>Nucleocytoviricota</taxon>
        <taxon>Megaviricetes</taxon>
        <taxon>Pimascovirales</taxon>
        <taxon>Pimascovirales incertae sedis</taxon>
        <taxon>Ascoviridae</taxon>
        <taxon>Ascovirus</taxon>
        <taxon>Ascovirus sfav1a</taxon>
    </lineage>
</organism>
<dbReference type="GeneID" id="4306193"/>
<protein>
    <submittedName>
        <fullName evidence="1">15.2 kDa</fullName>
    </submittedName>
</protein>
<reference evidence="1 2" key="1">
    <citation type="journal article" date="2006" name="J. Virol.">
        <title>Genomic sequence of Spodoptera frugiperda Ascovirus 1a, an enveloped, double-stranded DNA insect virus that manipulates apoptosis for viral reproduction.</title>
        <authorList>
            <person name="Bideshi D.K."/>
            <person name="Demattei M.V."/>
            <person name="Rouleux-Bonnin F."/>
            <person name="Stasiak K."/>
            <person name="Tan Y."/>
            <person name="Bigot S."/>
            <person name="Bigot Y."/>
            <person name="Federici B.A."/>
        </authorList>
    </citation>
    <scope>NUCLEOTIDE SEQUENCE [LARGE SCALE GENOMIC DNA]</scope>
    <source>
        <strain evidence="2">SvAV-1a</strain>
    </source>
</reference>
<proteinExistence type="predicted"/>
<dbReference type="EMBL" id="AM398843">
    <property type="protein sequence ID" value="CAL44626.1"/>
    <property type="molecule type" value="Genomic_DNA"/>
</dbReference>
<gene>
    <name evidence="1" type="primary">ORF026</name>
</gene>
<dbReference type="KEGG" id="vg:4306193"/>
<dbReference type="OrthoDB" id="39241at10239"/>
<dbReference type="RefSeq" id="YP_762381.1">
    <property type="nucleotide sequence ID" value="NC_008361.1"/>
</dbReference>
<keyword evidence="2" id="KW-1185">Reference proteome</keyword>
<name>Q0E575_SFAVA</name>
<organismHost>
    <name type="scientific">Spodoptera frugiperda</name>
    <name type="common">Fall armyworm</name>
    <dbReference type="NCBI Taxonomy" id="7108"/>
</organismHost>
<evidence type="ECO:0000313" key="2">
    <source>
        <dbReference type="Proteomes" id="UP000008030"/>
    </source>
</evidence>
<evidence type="ECO:0000313" key="1">
    <source>
        <dbReference type="EMBL" id="CAL44626.1"/>
    </source>
</evidence>
<sequence>MYTDRLLEDGVCRIPGWTSGWVVNCNKRHLLLYVKHECYSTKVYKTETSKLQKYIDYIMVVRNANIVPPYLTQYSSKIHNPNASIKDIIRNGVVSSDNVMDALRLYGLKRWSTGESSRRFARTSPTWIRY</sequence>
<accession>Q0E575</accession>